<dbReference type="AlphaFoldDB" id="A0A1U7YQ66"/>
<feature type="domain" description="EF-hand" evidence="6">
    <location>
        <begin position="156"/>
        <end position="191"/>
    </location>
</feature>
<keyword evidence="5" id="KW-1133">Transmembrane helix</keyword>
<dbReference type="OMA" id="FMYRVAF"/>
<dbReference type="PRINTS" id="PR00450">
    <property type="entry name" value="RECOVERIN"/>
</dbReference>
<evidence type="ECO:0000259" key="6">
    <source>
        <dbReference type="PROSITE" id="PS50222"/>
    </source>
</evidence>
<dbReference type="RefSeq" id="XP_010242196.1">
    <property type="nucleotide sequence ID" value="XM_010243894.2"/>
</dbReference>
<dbReference type="Pfam" id="PF00036">
    <property type="entry name" value="EF-hand_1"/>
    <property type="match status" value="1"/>
</dbReference>
<feature type="transmembrane region" description="Helical" evidence="5">
    <location>
        <begin position="32"/>
        <end position="51"/>
    </location>
</feature>
<comment type="subcellular location">
    <subcellularLocation>
        <location evidence="4">Membrane</location>
    </subcellularLocation>
</comment>
<evidence type="ECO:0000256" key="1">
    <source>
        <dbReference type="ARBA" id="ARBA00022737"/>
    </source>
</evidence>
<comment type="similarity">
    <text evidence="3 4">Belongs to the calcineurin regulatory subunit family.</text>
</comment>
<dbReference type="OrthoDB" id="191686at2759"/>
<keyword evidence="1 4" id="KW-0677">Repeat</keyword>
<keyword evidence="7" id="KW-1185">Reference proteome</keyword>
<gene>
    <name evidence="8" type="primary">LOC104586607</name>
</gene>
<dbReference type="InterPro" id="IPR018247">
    <property type="entry name" value="EF_Hand_1_Ca_BS"/>
</dbReference>
<dbReference type="SMART" id="SM00054">
    <property type="entry name" value="EFh"/>
    <property type="match status" value="3"/>
</dbReference>
<dbReference type="Pfam" id="PF13499">
    <property type="entry name" value="EF-hand_7"/>
    <property type="match status" value="1"/>
</dbReference>
<proteinExistence type="inferred from homology"/>
<evidence type="ECO:0000256" key="2">
    <source>
        <dbReference type="ARBA" id="ARBA00022837"/>
    </source>
</evidence>
<dbReference type="FunFam" id="1.10.238.10:FF:000073">
    <property type="entry name" value="calcineurin B-like protein 3"/>
    <property type="match status" value="1"/>
</dbReference>
<evidence type="ECO:0000256" key="5">
    <source>
        <dbReference type="SAM" id="Phobius"/>
    </source>
</evidence>
<feature type="domain" description="EF-hand" evidence="6">
    <location>
        <begin position="200"/>
        <end position="235"/>
    </location>
</feature>
<feature type="domain" description="EF-hand" evidence="6">
    <location>
        <begin position="119"/>
        <end position="154"/>
    </location>
</feature>
<dbReference type="GeneID" id="104586607"/>
<dbReference type="PANTHER" id="PTHR23056">
    <property type="entry name" value="CALCINEURIN B"/>
    <property type="match status" value="1"/>
</dbReference>
<keyword evidence="2 4" id="KW-0106">Calcium</keyword>
<dbReference type="GO" id="GO:0019900">
    <property type="term" value="F:kinase binding"/>
    <property type="evidence" value="ECO:0007669"/>
    <property type="project" value="UniProtKB-UniRule"/>
</dbReference>
<dbReference type="InterPro" id="IPR011992">
    <property type="entry name" value="EF-hand-dom_pair"/>
</dbReference>
<dbReference type="InterPro" id="IPR002048">
    <property type="entry name" value="EF_hand_dom"/>
</dbReference>
<dbReference type="KEGG" id="nnu:104586607"/>
<dbReference type="GO" id="GO:0019722">
    <property type="term" value="P:calcium-mediated signaling"/>
    <property type="evidence" value="ECO:0007669"/>
    <property type="project" value="UniProtKB-UniRule"/>
</dbReference>
<name>A0A1U7YQ66_NELNU</name>
<keyword evidence="4 5" id="KW-0472">Membrane</keyword>
<keyword evidence="4" id="KW-0479">Metal-binding</keyword>
<comment type="function">
    <text evidence="4">Acts as a calcium sensor. CBL proteins interact with CIPK serine-threonine protein kinases. Binding of a CBL protein to the regulatory NAF domain of a CIPK protein lead to the activation of the kinase in a calcium-dependent manner.</text>
</comment>
<evidence type="ECO:0000256" key="3">
    <source>
        <dbReference type="ARBA" id="ARBA00023774"/>
    </source>
</evidence>
<evidence type="ECO:0000256" key="4">
    <source>
        <dbReference type="RuleBase" id="RU369080"/>
    </source>
</evidence>
<evidence type="ECO:0000313" key="8">
    <source>
        <dbReference type="RefSeq" id="XP_010242196.1"/>
    </source>
</evidence>
<evidence type="ECO:0000313" key="7">
    <source>
        <dbReference type="Proteomes" id="UP000189703"/>
    </source>
</evidence>
<dbReference type="STRING" id="4432.A0A1U7YQ66"/>
<dbReference type="FunCoup" id="A0A1U7YQ66">
    <property type="interactions" value="741"/>
</dbReference>
<organism evidence="7 8">
    <name type="scientific">Nelumbo nucifera</name>
    <name type="common">Sacred lotus</name>
    <dbReference type="NCBI Taxonomy" id="4432"/>
    <lineage>
        <taxon>Eukaryota</taxon>
        <taxon>Viridiplantae</taxon>
        <taxon>Streptophyta</taxon>
        <taxon>Embryophyta</taxon>
        <taxon>Tracheophyta</taxon>
        <taxon>Spermatophyta</taxon>
        <taxon>Magnoliopsida</taxon>
        <taxon>Proteales</taxon>
        <taxon>Nelumbonaceae</taxon>
        <taxon>Nelumbo</taxon>
    </lineage>
</organism>
<keyword evidence="5" id="KW-0812">Transmembrane</keyword>
<dbReference type="PROSITE" id="PS50222">
    <property type="entry name" value="EF_HAND_2"/>
    <property type="match status" value="3"/>
</dbReference>
<dbReference type="PROSITE" id="PS00018">
    <property type="entry name" value="EF_HAND_1"/>
    <property type="match status" value="1"/>
</dbReference>
<comment type="subunit">
    <text evidence="4">Homodimer. Interacts with CIPK.</text>
</comment>
<dbReference type="Gene3D" id="1.10.238.10">
    <property type="entry name" value="EF-hand"/>
    <property type="match status" value="1"/>
</dbReference>
<dbReference type="GO" id="GO:0005509">
    <property type="term" value="F:calcium ion binding"/>
    <property type="evidence" value="ECO:0007669"/>
    <property type="project" value="UniProtKB-UniRule"/>
</dbReference>
<sequence length="264" mass="30592">MARRNHGSNSTTTTTNNSNEWTSSFLSMGERLCAAFIPFIALIEVLIFAMADCFDCHPNNKKPSYRYHDLARLAKNTPFTVNEVEALHELFKKLSSSIIDDGLIHKEELQLALFKTPSGENLFLDRVFDLFDEKRNGVIEFEEFVHALTVFHPYAPLEDKIDFAFRLYDLRQTGFIEREEVKQMVIAILMESEMNLSDDLLEVIIDKTFEDADTDMDGKINREEWKAFVLRHPNLLNNMTLPYLRDITTVFPSFVFNTEVEDNT</sequence>
<dbReference type="SUPFAM" id="SSF47473">
    <property type="entry name" value="EF-hand"/>
    <property type="match status" value="1"/>
</dbReference>
<dbReference type="InterPro" id="IPR045198">
    <property type="entry name" value="CNBL1-10"/>
</dbReference>
<protein>
    <recommendedName>
        <fullName evidence="4">Calcineurin B-like protein</fullName>
    </recommendedName>
</protein>
<dbReference type="PANTHER" id="PTHR23056:SF26">
    <property type="entry name" value="CALCINEURIN B-LIKE PROTEIN 10"/>
    <property type="match status" value="1"/>
</dbReference>
<dbReference type="InParanoid" id="A0A1U7YQ66"/>
<dbReference type="GO" id="GO:0016020">
    <property type="term" value="C:membrane"/>
    <property type="evidence" value="ECO:0007669"/>
    <property type="project" value="UniProtKB-SubCell"/>
</dbReference>
<accession>A0A1U7YQ66</accession>
<dbReference type="CDD" id="cd00051">
    <property type="entry name" value="EFh"/>
    <property type="match status" value="2"/>
</dbReference>
<dbReference type="Proteomes" id="UP000189703">
    <property type="component" value="Unplaced"/>
</dbReference>
<reference evidence="8" key="1">
    <citation type="submission" date="2025-08" db="UniProtKB">
        <authorList>
            <consortium name="RefSeq"/>
        </authorList>
    </citation>
    <scope>IDENTIFICATION</scope>
</reference>
<dbReference type="eggNOG" id="KOG0034">
    <property type="taxonomic scope" value="Eukaryota"/>
</dbReference>